<accession>A0A9W6PZC4</accession>
<proteinExistence type="predicted"/>
<feature type="compositionally biased region" description="Basic and acidic residues" evidence="1">
    <location>
        <begin position="44"/>
        <end position="53"/>
    </location>
</feature>
<evidence type="ECO:0000313" key="2">
    <source>
        <dbReference type="EMBL" id="GLW67154.1"/>
    </source>
</evidence>
<feature type="compositionally biased region" description="Basic and acidic residues" evidence="1">
    <location>
        <begin position="99"/>
        <end position="109"/>
    </location>
</feature>
<reference evidence="2" key="1">
    <citation type="submission" date="2023-02" db="EMBL/GenBank/DDBJ databases">
        <title>Actinomadura rubrobrunea NBRC 14622.</title>
        <authorList>
            <person name="Ichikawa N."/>
            <person name="Sato H."/>
            <person name="Tonouchi N."/>
        </authorList>
    </citation>
    <scope>NUCLEOTIDE SEQUENCE</scope>
    <source>
        <strain evidence="2">NBRC 14622</strain>
    </source>
</reference>
<evidence type="ECO:0000313" key="3">
    <source>
        <dbReference type="Proteomes" id="UP001165124"/>
    </source>
</evidence>
<protein>
    <submittedName>
        <fullName evidence="2">Uncharacterized protein</fullName>
    </submittedName>
</protein>
<name>A0A9W6PZC4_9ACTN</name>
<dbReference type="AlphaFoldDB" id="A0A9W6PZC4"/>
<sequence>MGLATSDSLAHFLESVKNLRHISHPVRVDLRRPPGASPATALTRDYRLADRGLSEGPSDGDAINGLCRPCPVRPSGGSRRGVQDPSVRSAVRRLGAGARMDRRADSNGG</sequence>
<gene>
    <name evidence="2" type="ORF">Arub01_53970</name>
</gene>
<feature type="region of interest" description="Disordered" evidence="1">
    <location>
        <begin position="28"/>
        <end position="109"/>
    </location>
</feature>
<dbReference type="EMBL" id="BSRZ01000020">
    <property type="protein sequence ID" value="GLW67154.1"/>
    <property type="molecule type" value="Genomic_DNA"/>
</dbReference>
<keyword evidence="3" id="KW-1185">Reference proteome</keyword>
<dbReference type="Proteomes" id="UP001165124">
    <property type="component" value="Unassembled WGS sequence"/>
</dbReference>
<evidence type="ECO:0000256" key="1">
    <source>
        <dbReference type="SAM" id="MobiDB-lite"/>
    </source>
</evidence>
<organism evidence="2 3">
    <name type="scientific">Actinomadura rubrobrunea</name>
    <dbReference type="NCBI Taxonomy" id="115335"/>
    <lineage>
        <taxon>Bacteria</taxon>
        <taxon>Bacillati</taxon>
        <taxon>Actinomycetota</taxon>
        <taxon>Actinomycetes</taxon>
        <taxon>Streptosporangiales</taxon>
        <taxon>Thermomonosporaceae</taxon>
        <taxon>Actinomadura</taxon>
    </lineage>
</organism>
<comment type="caution">
    <text evidence="2">The sequence shown here is derived from an EMBL/GenBank/DDBJ whole genome shotgun (WGS) entry which is preliminary data.</text>
</comment>